<comment type="similarity">
    <text evidence="2">Belongs to the grh/CP2 family. CP2 subfamily.</text>
</comment>
<dbReference type="AlphaFoldDB" id="A0A0N5D3Y1"/>
<dbReference type="Pfam" id="PF25416">
    <property type="entry name" value="GRHL1_C"/>
    <property type="match status" value="1"/>
</dbReference>
<accession>A0A0N5D3Y1</accession>
<dbReference type="PANTHER" id="PTHR11037">
    <property type="entry name" value="TRANSCRIPTION FACTOR CP2"/>
    <property type="match status" value="1"/>
</dbReference>
<dbReference type="Pfam" id="PF04516">
    <property type="entry name" value="CP2"/>
    <property type="match status" value="1"/>
</dbReference>
<evidence type="ECO:0000256" key="4">
    <source>
        <dbReference type="ARBA" id="ARBA00023125"/>
    </source>
</evidence>
<dbReference type="InterPro" id="IPR013761">
    <property type="entry name" value="SAM/pointed_sf"/>
</dbReference>
<dbReference type="WBParaSite" id="TCLT_0000765401-mRNA-1">
    <property type="protein sequence ID" value="TCLT_0000765401-mRNA-1"/>
    <property type="gene ID" value="TCLT_0000765401"/>
</dbReference>
<reference evidence="9 10" key="2">
    <citation type="submission" date="2018-11" db="EMBL/GenBank/DDBJ databases">
        <authorList>
            <consortium name="Pathogen Informatics"/>
        </authorList>
    </citation>
    <scope>NUCLEOTIDE SEQUENCE [LARGE SCALE GENOMIC DNA]</scope>
</reference>
<comment type="subcellular location">
    <subcellularLocation>
        <location evidence="1 7">Nucleus</location>
    </subcellularLocation>
</comment>
<dbReference type="GO" id="GO:0001228">
    <property type="term" value="F:DNA-binding transcription activator activity, RNA polymerase II-specific"/>
    <property type="evidence" value="ECO:0007669"/>
    <property type="project" value="TreeGrafter"/>
</dbReference>
<dbReference type="Proteomes" id="UP000276776">
    <property type="component" value="Unassembled WGS sequence"/>
</dbReference>
<dbReference type="Gene3D" id="1.10.150.50">
    <property type="entry name" value="Transcription Factor, Ets-1"/>
    <property type="match status" value="1"/>
</dbReference>
<evidence type="ECO:0000256" key="7">
    <source>
        <dbReference type="PROSITE-ProRule" id="PRU01313"/>
    </source>
</evidence>
<protein>
    <submittedName>
        <fullName evidence="11">Grh/CP2 DB domain-containing protein</fullName>
    </submittedName>
</protein>
<sequence>MLLSSSELFPETVHNREENESSMWQSLNVTASLPVNSCRTTTTTSAEYILMAPTSAAVPLHSEAVTFVNQNVSYEIKCRRCLVDSCSTDQDLFFKTVVTVCFDGNKSRDHVGQLTEIWKSKNPGKRFFEFDLPSCSNVSDVKYGLRSAEFVWDSSLLNATLYIKFFVLSSDFVESCGGKGEPFRLIFETYSRRSMEFLQQNSSLIQIFKACFLVIQILFMELAKISLFQLRGAERKRKIERKKAALHGQQEQFQPSYDYTYLLPTEFEFEADNKEKTDSISIKGLNNSILPLRRNSILCTSPDVDEIQRLVRKRSCSSTQLDNPSRDTSSIESESIETRVLPHHSPVFITKWLTFHRFNHYAQIFQNYNGEDILRLSIADLTSLIGDKPEGLRLFHSLRNKALEPQATIYIALDGNNEYEMIKLYSGTLDELKEQIQKMTCIKAKCVFIRGPRDIRVRVTDQVIGSWRNESIFRLLRNEDEYMFIKET</sequence>
<evidence type="ECO:0000256" key="1">
    <source>
        <dbReference type="ARBA" id="ARBA00004123"/>
    </source>
</evidence>
<dbReference type="InterPro" id="IPR007604">
    <property type="entry name" value="CP2"/>
</dbReference>
<dbReference type="Pfam" id="PF18016">
    <property type="entry name" value="SAM_3"/>
    <property type="match status" value="1"/>
</dbReference>
<evidence type="ECO:0000313" key="11">
    <source>
        <dbReference type="WBParaSite" id="TCLT_0000765401-mRNA-1"/>
    </source>
</evidence>
<gene>
    <name evidence="9" type="ORF">TCLT_LOCUS7643</name>
</gene>
<evidence type="ECO:0000256" key="6">
    <source>
        <dbReference type="ARBA" id="ARBA00023242"/>
    </source>
</evidence>
<dbReference type="EMBL" id="UYYF01004531">
    <property type="protein sequence ID" value="VDN05121.1"/>
    <property type="molecule type" value="Genomic_DNA"/>
</dbReference>
<evidence type="ECO:0000256" key="2">
    <source>
        <dbReference type="ARBA" id="ARBA00010852"/>
    </source>
</evidence>
<keyword evidence="6 7" id="KW-0539">Nucleus</keyword>
<dbReference type="SUPFAM" id="SSF47769">
    <property type="entry name" value="SAM/Pointed domain"/>
    <property type="match status" value="1"/>
</dbReference>
<organism evidence="11">
    <name type="scientific">Thelazia callipaeda</name>
    <name type="common">Oriental eyeworm</name>
    <name type="synonym">Parasitic nematode</name>
    <dbReference type="NCBI Taxonomy" id="103827"/>
    <lineage>
        <taxon>Eukaryota</taxon>
        <taxon>Metazoa</taxon>
        <taxon>Ecdysozoa</taxon>
        <taxon>Nematoda</taxon>
        <taxon>Chromadorea</taxon>
        <taxon>Rhabditida</taxon>
        <taxon>Spirurina</taxon>
        <taxon>Spiruromorpha</taxon>
        <taxon>Thelazioidea</taxon>
        <taxon>Thelaziidae</taxon>
        <taxon>Thelazia</taxon>
    </lineage>
</organism>
<keyword evidence="4 7" id="KW-0238">DNA-binding</keyword>
<evidence type="ECO:0000256" key="5">
    <source>
        <dbReference type="ARBA" id="ARBA00023163"/>
    </source>
</evidence>
<dbReference type="GO" id="GO:0000978">
    <property type="term" value="F:RNA polymerase II cis-regulatory region sequence-specific DNA binding"/>
    <property type="evidence" value="ECO:0007669"/>
    <property type="project" value="TreeGrafter"/>
</dbReference>
<dbReference type="STRING" id="103827.A0A0N5D3Y1"/>
<dbReference type="OrthoDB" id="5806173at2759"/>
<dbReference type="PANTHER" id="PTHR11037:SF21">
    <property type="entry name" value="GEMINI, ISOFORM C"/>
    <property type="match status" value="1"/>
</dbReference>
<keyword evidence="5" id="KW-0804">Transcription</keyword>
<evidence type="ECO:0000256" key="3">
    <source>
        <dbReference type="ARBA" id="ARBA00023015"/>
    </source>
</evidence>
<evidence type="ECO:0000313" key="9">
    <source>
        <dbReference type="EMBL" id="VDN05121.1"/>
    </source>
</evidence>
<dbReference type="OMA" id="THINQVY"/>
<dbReference type="InterPro" id="IPR040167">
    <property type="entry name" value="TF_CP2-like"/>
</dbReference>
<proteinExistence type="inferred from homology"/>
<dbReference type="InterPro" id="IPR041418">
    <property type="entry name" value="SAM_3"/>
</dbReference>
<keyword evidence="10" id="KW-1185">Reference proteome</keyword>
<reference evidence="11" key="1">
    <citation type="submission" date="2017-02" db="UniProtKB">
        <authorList>
            <consortium name="WormBaseParasite"/>
        </authorList>
    </citation>
    <scope>IDENTIFICATION</scope>
</reference>
<evidence type="ECO:0000259" key="8">
    <source>
        <dbReference type="PROSITE" id="PS51968"/>
    </source>
</evidence>
<name>A0A0N5D3Y1_THECL</name>
<dbReference type="PROSITE" id="PS51968">
    <property type="entry name" value="GRH_CP2_DB"/>
    <property type="match status" value="1"/>
</dbReference>
<dbReference type="InterPro" id="IPR057520">
    <property type="entry name" value="GRHL1/CP2_C"/>
</dbReference>
<keyword evidence="3" id="KW-0805">Transcription regulation</keyword>
<dbReference type="GO" id="GO:0005634">
    <property type="term" value="C:nucleus"/>
    <property type="evidence" value="ECO:0007669"/>
    <property type="project" value="UniProtKB-SubCell"/>
</dbReference>
<feature type="domain" description="Grh/CP2 DB" evidence="8">
    <location>
        <begin position="42"/>
        <end position="288"/>
    </location>
</feature>
<evidence type="ECO:0000313" key="10">
    <source>
        <dbReference type="Proteomes" id="UP000276776"/>
    </source>
</evidence>